<feature type="domain" description="BIG2" evidence="2">
    <location>
        <begin position="374"/>
        <end position="452"/>
    </location>
</feature>
<dbReference type="Pfam" id="PF02368">
    <property type="entry name" value="Big_2"/>
    <property type="match status" value="2"/>
</dbReference>
<comment type="caution">
    <text evidence="3">The sequence shown here is derived from an EMBL/GenBank/DDBJ whole genome shotgun (WGS) entry which is preliminary data.</text>
</comment>
<evidence type="ECO:0000313" key="3">
    <source>
        <dbReference type="EMBL" id="PYI54012.1"/>
    </source>
</evidence>
<dbReference type="InterPro" id="IPR003343">
    <property type="entry name" value="Big_2"/>
</dbReference>
<gene>
    <name evidence="3" type="ORF">DLM86_15810</name>
</gene>
<dbReference type="SUPFAM" id="SSF69322">
    <property type="entry name" value="Tricorn protease domain 2"/>
    <property type="match status" value="1"/>
</dbReference>
<accession>A0A2V5K5I5</accession>
<dbReference type="InterPro" id="IPR008964">
    <property type="entry name" value="Invasin/intimin_cell_adhesion"/>
</dbReference>
<dbReference type="AlphaFoldDB" id="A0A2V5K5I5"/>
<keyword evidence="4" id="KW-1185">Reference proteome</keyword>
<dbReference type="RefSeq" id="WP_110840997.1">
    <property type="nucleotide sequence ID" value="NZ_QJVJ01000006.1"/>
</dbReference>
<name>A0A2V5K5I5_9BACL</name>
<evidence type="ECO:0000313" key="4">
    <source>
        <dbReference type="Proteomes" id="UP000247476"/>
    </source>
</evidence>
<reference evidence="3 4" key="1">
    <citation type="submission" date="2018-05" db="EMBL/GenBank/DDBJ databases">
        <title>Paenibacillus flagellatus sp. nov., isolated from selenium mineral soil.</title>
        <authorList>
            <person name="Dai X."/>
        </authorList>
    </citation>
    <scope>NUCLEOTIDE SEQUENCE [LARGE SCALE GENOMIC DNA]</scope>
    <source>
        <strain evidence="3 4">DXL2</strain>
    </source>
</reference>
<dbReference type="SMART" id="SM00635">
    <property type="entry name" value="BID_2"/>
    <property type="match status" value="2"/>
</dbReference>
<sequence>MRKFVFGQVILTALLFALLTLFEQGSAKAATVLPASLTEVDSGITGTLLDMDSDRYLIFRETEHKLVVMDRSSKSVTTVFEEQGLNIRKAQLHDFGVVFRSESRAYDWRNGQLIDLGALSSSTGFDIAGQYAALYIGDSILLRDLSTGTSKVISDSRILKEVRDLHVNESGNVAYLGTEQDGSGKLFVYRDGQNAVSYEYITSLWPVVIDDYVIYVRKAVWEAPVNGLTRYILLSKKSSNMLVAELGKYSSYPTTNLAHDKGWIGFTTTNLQGVREIVIRSKAGGIKTVATLQQEHRLLSMGNNGGIAYQDGNAAFLGRYGSDNVLRVTENYSSNHGGPAIFPYDGKWYYYHSSEGKLFEIDTTPIAPAPGHVFVEGISLSPSELDLIYGQSVQLVATITPSQATDKRIVWTSSTRTVSVDEQGNVTTNVKYHHSARITATTVDGGLFAETFINVNPEPAVTLSDEKVIMSTLYNKKQLSATVTPSGYKLKWSSLDPTIATVDQTGLVTALRPGTTTITVATEDGRGQDTCLIEITEPLQVQAIYINTFQPEGYFTGVVDSVYKTITFTLPKQMENSNQTKVSLFSAQASPGTEEMNITAGPLSFSYTTWGNGWFEYPHGQVTVCECQKFLSKFDKFTFELFDKQGNKYTYVYTVRLRFE</sequence>
<evidence type="ECO:0000256" key="1">
    <source>
        <dbReference type="SAM" id="SignalP"/>
    </source>
</evidence>
<dbReference type="EMBL" id="QJVJ01000006">
    <property type="protein sequence ID" value="PYI54012.1"/>
    <property type="molecule type" value="Genomic_DNA"/>
</dbReference>
<proteinExistence type="predicted"/>
<protein>
    <recommendedName>
        <fullName evidence="2">BIG2 domain-containing protein</fullName>
    </recommendedName>
</protein>
<feature type="signal peptide" evidence="1">
    <location>
        <begin position="1"/>
        <end position="29"/>
    </location>
</feature>
<feature type="domain" description="BIG2" evidence="2">
    <location>
        <begin position="457"/>
        <end position="532"/>
    </location>
</feature>
<dbReference type="SUPFAM" id="SSF49373">
    <property type="entry name" value="Invasin/intimin cell-adhesion fragments"/>
    <property type="match status" value="2"/>
</dbReference>
<dbReference type="Proteomes" id="UP000247476">
    <property type="component" value="Unassembled WGS sequence"/>
</dbReference>
<evidence type="ECO:0000259" key="2">
    <source>
        <dbReference type="SMART" id="SM00635"/>
    </source>
</evidence>
<feature type="chain" id="PRO_5016101549" description="BIG2 domain-containing protein" evidence="1">
    <location>
        <begin position="30"/>
        <end position="660"/>
    </location>
</feature>
<organism evidence="3 4">
    <name type="scientific">Paenibacillus flagellatus</name>
    <dbReference type="NCBI Taxonomy" id="2211139"/>
    <lineage>
        <taxon>Bacteria</taxon>
        <taxon>Bacillati</taxon>
        <taxon>Bacillota</taxon>
        <taxon>Bacilli</taxon>
        <taxon>Bacillales</taxon>
        <taxon>Paenibacillaceae</taxon>
        <taxon>Paenibacillus</taxon>
    </lineage>
</organism>
<keyword evidence="1" id="KW-0732">Signal</keyword>
<dbReference type="Gene3D" id="2.60.40.1080">
    <property type="match status" value="2"/>
</dbReference>
<dbReference type="OrthoDB" id="2490604at2"/>